<proteinExistence type="predicted"/>
<sequence length="537" mass="57389">MSAPPSSSSKSWWSRSKSAKDVPALRTRPSILSLGQDAKGQSSSSASSSRSKEHGSGSKFNSFVASAIGRKHKKPTLTIQDPPPPLITSFSSRSVHSGTSPSTATSPSQSYFVHRPPAKSVSTVRSYEHDMDQGSDYHTISEPRTPSDHPRDRRSYQNSLLTLSDPDPFAAGAVIVSRFDQDPNRLSVYSDSSLLDPNAKRGDMMPVNRMSYGSSSSNSHGNPDTQGAYVSYQPVARIPSDGSAADKRHNRETSVFLDTPFADLPTQLSALQSGSTASRVRVMSAASSSAIASRPPNGAAQDPAPPAPVRQRGMTVAGEHVELLPLPGPSRPTISPYMRRRPSDFSSRSDSPATTSTATPSPIIFHSSRSSVSTSSTATPVPLTRPLVLVRKASSSRVNIPPLNTAPPTTRLPPPPPSPFSMSELEESLESLVFPDVPSSSSSSLSFASIHASGDEILNMMRDTFMDAAEERVPQTVPQTQSPPAIPREFDQDPRRKPTTSLLSSKGRPSTGDSSKSVKKAVSTQNFVKSDTGTHQQ</sequence>
<keyword evidence="2" id="KW-1185">Reference proteome</keyword>
<gene>
    <name evidence="1" type="ORF">NM688_g7555</name>
</gene>
<dbReference type="EMBL" id="JANHOG010001790">
    <property type="protein sequence ID" value="KAJ3531585.1"/>
    <property type="molecule type" value="Genomic_DNA"/>
</dbReference>
<dbReference type="Proteomes" id="UP001148662">
    <property type="component" value="Unassembled WGS sequence"/>
</dbReference>
<accession>A0ACC1S466</accession>
<evidence type="ECO:0000313" key="1">
    <source>
        <dbReference type="EMBL" id="KAJ3531585.1"/>
    </source>
</evidence>
<protein>
    <submittedName>
        <fullName evidence="1">Uncharacterized protein</fullName>
    </submittedName>
</protein>
<name>A0ACC1S466_9APHY</name>
<reference evidence="1" key="1">
    <citation type="submission" date="2022-07" db="EMBL/GenBank/DDBJ databases">
        <title>Genome Sequence of Phlebia brevispora.</title>
        <authorList>
            <person name="Buettner E."/>
        </authorList>
    </citation>
    <scope>NUCLEOTIDE SEQUENCE</scope>
    <source>
        <strain evidence="1">MPL23</strain>
    </source>
</reference>
<evidence type="ECO:0000313" key="2">
    <source>
        <dbReference type="Proteomes" id="UP001148662"/>
    </source>
</evidence>
<organism evidence="1 2">
    <name type="scientific">Phlebia brevispora</name>
    <dbReference type="NCBI Taxonomy" id="194682"/>
    <lineage>
        <taxon>Eukaryota</taxon>
        <taxon>Fungi</taxon>
        <taxon>Dikarya</taxon>
        <taxon>Basidiomycota</taxon>
        <taxon>Agaricomycotina</taxon>
        <taxon>Agaricomycetes</taxon>
        <taxon>Polyporales</taxon>
        <taxon>Meruliaceae</taxon>
        <taxon>Phlebia</taxon>
    </lineage>
</organism>
<comment type="caution">
    <text evidence="1">The sequence shown here is derived from an EMBL/GenBank/DDBJ whole genome shotgun (WGS) entry which is preliminary data.</text>
</comment>